<accession>A0A4Y1ZCF6</accession>
<gene>
    <name evidence="2" type="ORF">NBRC111894_2336</name>
</gene>
<comment type="similarity">
    <text evidence="1">Belongs to the cation transport ATPase (P-type) (TC 3.A.3) family. Type IB subfamily.</text>
</comment>
<name>A0A4Y1ZCF6_9BACL</name>
<dbReference type="AlphaFoldDB" id="A0A4Y1ZCF6"/>
<dbReference type="InterPro" id="IPR023214">
    <property type="entry name" value="HAD_sf"/>
</dbReference>
<evidence type="ECO:0000313" key="2">
    <source>
        <dbReference type="EMBL" id="GAY76782.1"/>
    </source>
</evidence>
<dbReference type="SUPFAM" id="SSF56784">
    <property type="entry name" value="HAD-like"/>
    <property type="match status" value="1"/>
</dbReference>
<dbReference type="EMBL" id="BEXB01000017">
    <property type="protein sequence ID" value="GAY76782.1"/>
    <property type="molecule type" value="Genomic_DNA"/>
</dbReference>
<organism evidence="2 3">
    <name type="scientific">Sporolactobacillus inulinus</name>
    <dbReference type="NCBI Taxonomy" id="2078"/>
    <lineage>
        <taxon>Bacteria</taxon>
        <taxon>Bacillati</taxon>
        <taxon>Bacillota</taxon>
        <taxon>Bacilli</taxon>
        <taxon>Bacillales</taxon>
        <taxon>Sporolactobacillaceae</taxon>
        <taxon>Sporolactobacillus</taxon>
    </lineage>
</organism>
<reference evidence="2 3" key="1">
    <citation type="submission" date="2017-11" db="EMBL/GenBank/DDBJ databases">
        <title>Draft Genome Sequence of Sporolactobacillus inulinus NBRC 111894 Isolated from Koso, a Japanese Sugar-Vegetable Fermented Beverage.</title>
        <authorList>
            <person name="Chiou T.Y."/>
            <person name="Oshima K."/>
            <person name="Suda W."/>
            <person name="Hattori M."/>
            <person name="Takahashi T."/>
        </authorList>
    </citation>
    <scope>NUCLEOTIDE SEQUENCE [LARGE SCALE GENOMIC DNA]</scope>
    <source>
        <strain evidence="2 3">NBRC111894</strain>
    </source>
</reference>
<dbReference type="PANTHER" id="PTHR48085:SF5">
    <property type="entry name" value="CADMIUM_ZINC-TRANSPORTING ATPASE HMA4-RELATED"/>
    <property type="match status" value="1"/>
</dbReference>
<dbReference type="GO" id="GO:0016020">
    <property type="term" value="C:membrane"/>
    <property type="evidence" value="ECO:0007669"/>
    <property type="project" value="TreeGrafter"/>
</dbReference>
<dbReference type="Pfam" id="PF00702">
    <property type="entry name" value="Hydrolase"/>
    <property type="match status" value="1"/>
</dbReference>
<dbReference type="GO" id="GO:0016787">
    <property type="term" value="F:hydrolase activity"/>
    <property type="evidence" value="ECO:0007669"/>
    <property type="project" value="UniProtKB-KW"/>
</dbReference>
<dbReference type="Proteomes" id="UP000319716">
    <property type="component" value="Unassembled WGS sequence"/>
</dbReference>
<evidence type="ECO:0000256" key="1">
    <source>
        <dbReference type="ARBA" id="ARBA00006024"/>
    </source>
</evidence>
<dbReference type="InterPro" id="IPR036412">
    <property type="entry name" value="HAD-like_sf"/>
</dbReference>
<dbReference type="Gene3D" id="3.40.1110.10">
    <property type="entry name" value="Calcium-transporting ATPase, cytoplasmic domain N"/>
    <property type="match status" value="1"/>
</dbReference>
<dbReference type="Gene3D" id="3.40.50.1000">
    <property type="entry name" value="HAD superfamily/HAD-like"/>
    <property type="match status" value="1"/>
</dbReference>
<dbReference type="InterPro" id="IPR051014">
    <property type="entry name" value="Cation_Transport_ATPase_IB"/>
</dbReference>
<dbReference type="InterPro" id="IPR023299">
    <property type="entry name" value="ATPase_P-typ_cyto_dom_N"/>
</dbReference>
<sequence>MTVDGKEILAGNAKLMNREHIAFEQKSVVGTLIHVAIDKKYGGYIVISDEVKEDSASAIQKLKALGIKKTVMLTGDAKSVGEAVGRQLGLDEIHAELLPDQKVDEIEKLDQQKTAKEKLVLSEMVLTILLY</sequence>
<evidence type="ECO:0000313" key="3">
    <source>
        <dbReference type="Proteomes" id="UP000319716"/>
    </source>
</evidence>
<keyword evidence="2" id="KW-0378">Hydrolase</keyword>
<proteinExistence type="inferred from homology"/>
<dbReference type="EC" id="3.6.3.3" evidence="2"/>
<comment type="caution">
    <text evidence="2">The sequence shown here is derived from an EMBL/GenBank/DDBJ whole genome shotgun (WGS) entry which is preliminary data.</text>
</comment>
<dbReference type="GO" id="GO:0000166">
    <property type="term" value="F:nucleotide binding"/>
    <property type="evidence" value="ECO:0007669"/>
    <property type="project" value="InterPro"/>
</dbReference>
<dbReference type="PANTHER" id="PTHR48085">
    <property type="entry name" value="CADMIUM/ZINC-TRANSPORTING ATPASE HMA2-RELATED"/>
    <property type="match status" value="1"/>
</dbReference>
<protein>
    <submittedName>
        <fullName evidence="2">Lead, cadmium, zinc and mercury transporting ATPase</fullName>
        <ecNumber evidence="2">3.6.3.3</ecNumber>
    </submittedName>
</protein>
<dbReference type="GO" id="GO:0015086">
    <property type="term" value="F:cadmium ion transmembrane transporter activity"/>
    <property type="evidence" value="ECO:0007669"/>
    <property type="project" value="TreeGrafter"/>
</dbReference>